<name>A0A1Y0I7F1_9GAMM</name>
<dbReference type="InterPro" id="IPR056800">
    <property type="entry name" value="vWA_Ro60"/>
</dbReference>
<dbReference type="SUPFAM" id="SSF53300">
    <property type="entry name" value="vWA-like"/>
    <property type="match status" value="1"/>
</dbReference>
<dbReference type="InterPro" id="IPR037214">
    <property type="entry name" value="TROVE_dom_sf"/>
</dbReference>
<dbReference type="Proteomes" id="UP000196027">
    <property type="component" value="Chromosome"/>
</dbReference>
<evidence type="ECO:0000256" key="4">
    <source>
        <dbReference type="ARBA" id="ARBA00022723"/>
    </source>
</evidence>
<dbReference type="PANTHER" id="PTHR14202">
    <property type="entry name" value="60 KDA RIBONUCLEOPROTEIN SSA/RO"/>
    <property type="match status" value="1"/>
</dbReference>
<comment type="subcellular location">
    <subcellularLocation>
        <location evidence="1">Cytoplasm</location>
    </subcellularLocation>
</comment>
<sequence>MANTTIFHTRRGRAIPAADAVNQAGGRAYQHTAEQALAQYAMTGCFNQTFYAGAVDQIATVMSYADQVSPEYLAKLAVFARERGYMKDMPAFLTALLTVKGPEWVPVIFPRVIDNGRMVRNFVQILRSGVIGRRSLGTMPKRLVKEWISRRGEASLFMDSVGNAPSLQDVIKMVRPKPENAMREAFYGYLIGKNHNASDLPKVVQEYERFKQNQAMPLPDVDFRLLTALNLSTDHWVGIARNANWQMTRMNLNTFARHGVFRVNGMDQVIARRLRDEKAIRRAKVFPYQLMAAYFMADETVPDSVIDALQDAMEIALQNVPAISGNVVVLPDTSYSMTQPVTGYRKGASSKVRCVDVAALVSAAIVARNPKAQVLPFDTKVHWVRLNARDSIMSNAARLAGLGGGGTNCAAPLIELNRQKAKVDTVIYVSDNESWVDAQRFGYGYASRSGAGTGVMAQWSILKQRNPDAKLVCIDVVPNRTTQAIEREDILNIGGFSDQVFSVIDDFIRNEPQRWVQAINRLSLS</sequence>
<dbReference type="Gene3D" id="3.40.50.410">
    <property type="entry name" value="von Willebrand factor, type A domain"/>
    <property type="match status" value="1"/>
</dbReference>
<dbReference type="GO" id="GO:0005737">
    <property type="term" value="C:cytoplasm"/>
    <property type="evidence" value="ECO:0007669"/>
    <property type="project" value="UniProtKB-SubCell"/>
</dbReference>
<evidence type="ECO:0000256" key="1">
    <source>
        <dbReference type="ARBA" id="ARBA00004496"/>
    </source>
</evidence>
<dbReference type="GO" id="GO:0003723">
    <property type="term" value="F:RNA binding"/>
    <property type="evidence" value="ECO:0007669"/>
    <property type="project" value="UniProtKB-KW"/>
</dbReference>
<keyword evidence="6" id="KW-0687">Ribonucleoprotein</keyword>
<keyword evidence="4" id="KW-0479">Metal-binding</keyword>
<protein>
    <submittedName>
        <fullName evidence="8">TROVE domain RNA-binding protein</fullName>
    </submittedName>
</protein>
<dbReference type="GO" id="GO:1990904">
    <property type="term" value="C:ribonucleoprotein complex"/>
    <property type="evidence" value="ECO:0007669"/>
    <property type="project" value="UniProtKB-KW"/>
</dbReference>
<dbReference type="PROSITE" id="PS50988">
    <property type="entry name" value="TROVE"/>
    <property type="match status" value="1"/>
</dbReference>
<dbReference type="PANTHER" id="PTHR14202:SF0">
    <property type="entry name" value="RNA-BINDING PROTEIN RO60"/>
    <property type="match status" value="1"/>
</dbReference>
<dbReference type="InterPro" id="IPR040322">
    <property type="entry name" value="TROVE2"/>
</dbReference>
<organism evidence="8 9">
    <name type="scientific">Oleiphilus messinensis</name>
    <dbReference type="NCBI Taxonomy" id="141451"/>
    <lineage>
        <taxon>Bacteria</taxon>
        <taxon>Pseudomonadati</taxon>
        <taxon>Pseudomonadota</taxon>
        <taxon>Gammaproteobacteria</taxon>
        <taxon>Oceanospirillales</taxon>
        <taxon>Oleiphilaceae</taxon>
        <taxon>Oleiphilus</taxon>
    </lineage>
</organism>
<accession>A0A1Y0I7F1</accession>
<dbReference type="OrthoDB" id="208855at2"/>
<dbReference type="SUPFAM" id="SSF140864">
    <property type="entry name" value="TROVE domain-like"/>
    <property type="match status" value="1"/>
</dbReference>
<evidence type="ECO:0000313" key="9">
    <source>
        <dbReference type="Proteomes" id="UP000196027"/>
    </source>
</evidence>
<dbReference type="Pfam" id="PF25045">
    <property type="entry name" value="vWA_Ro60"/>
    <property type="match status" value="1"/>
</dbReference>
<evidence type="ECO:0000256" key="6">
    <source>
        <dbReference type="ARBA" id="ARBA00023274"/>
    </source>
</evidence>
<keyword evidence="5" id="KW-0694">RNA-binding</keyword>
<evidence type="ECO:0000256" key="3">
    <source>
        <dbReference type="ARBA" id="ARBA00022490"/>
    </source>
</evidence>
<feature type="domain" description="TROVE" evidence="7">
    <location>
        <begin position="20"/>
        <end position="325"/>
    </location>
</feature>
<evidence type="ECO:0000256" key="2">
    <source>
        <dbReference type="ARBA" id="ARBA00007814"/>
    </source>
</evidence>
<dbReference type="InterPro" id="IPR008858">
    <property type="entry name" value="TROVE_dom"/>
</dbReference>
<dbReference type="EMBL" id="CP021425">
    <property type="protein sequence ID" value="ARU55364.1"/>
    <property type="molecule type" value="Genomic_DNA"/>
</dbReference>
<proteinExistence type="inferred from homology"/>
<dbReference type="RefSeq" id="WP_087460480.1">
    <property type="nucleotide sequence ID" value="NZ_CP021425.1"/>
</dbReference>
<reference evidence="8 9" key="1">
    <citation type="submission" date="2017-05" db="EMBL/GenBank/DDBJ databases">
        <title>Genomic insights into alkan degradation activity of Oleiphilus messinensis.</title>
        <authorList>
            <person name="Kozyavkin S.A."/>
            <person name="Slesarev A.I."/>
            <person name="Golyshin P.N."/>
            <person name="Korzhenkov A."/>
            <person name="Golyshina O.N."/>
            <person name="Toshchakov S.V."/>
        </authorList>
    </citation>
    <scope>NUCLEOTIDE SEQUENCE [LARGE SCALE GENOMIC DNA]</scope>
    <source>
        <strain evidence="8 9">ME102</strain>
    </source>
</reference>
<dbReference type="AlphaFoldDB" id="A0A1Y0I7F1"/>
<gene>
    <name evidence="8" type="ORF">OLMES_1285</name>
</gene>
<comment type="similarity">
    <text evidence="2">Belongs to the Ro 60 kDa family.</text>
</comment>
<dbReference type="InterPro" id="IPR036465">
    <property type="entry name" value="vWFA_dom_sf"/>
</dbReference>
<dbReference type="GO" id="GO:0046872">
    <property type="term" value="F:metal ion binding"/>
    <property type="evidence" value="ECO:0007669"/>
    <property type="project" value="UniProtKB-KW"/>
</dbReference>
<evidence type="ECO:0000256" key="5">
    <source>
        <dbReference type="ARBA" id="ARBA00022884"/>
    </source>
</evidence>
<keyword evidence="3" id="KW-0963">Cytoplasm</keyword>
<evidence type="ECO:0000313" key="8">
    <source>
        <dbReference type="EMBL" id="ARU55364.1"/>
    </source>
</evidence>
<keyword evidence="9" id="KW-1185">Reference proteome</keyword>
<evidence type="ECO:0000259" key="7">
    <source>
        <dbReference type="PROSITE" id="PS50988"/>
    </source>
</evidence>
<dbReference type="KEGG" id="ome:OLMES_1285"/>